<reference evidence="7 8" key="1">
    <citation type="submission" date="2018-03" db="EMBL/GenBank/DDBJ databases">
        <title>Draft genome of Deinococcus sp. OD32.</title>
        <authorList>
            <person name="Wang X.-P."/>
            <person name="Du Z.-J."/>
        </authorList>
    </citation>
    <scope>NUCLEOTIDE SEQUENCE [LARGE SCALE GENOMIC DNA]</scope>
    <source>
        <strain evidence="7 8">OD32</strain>
    </source>
</reference>
<dbReference type="AlphaFoldDB" id="A0A2T3WCW3"/>
<dbReference type="Gene3D" id="1.20.1440.20">
    <property type="entry name" value="LemA-like domain"/>
    <property type="match status" value="1"/>
</dbReference>
<dbReference type="Proteomes" id="UP000240317">
    <property type="component" value="Unassembled WGS sequence"/>
</dbReference>
<dbReference type="RefSeq" id="WP_107136338.1">
    <property type="nucleotide sequence ID" value="NZ_PYSV01000001.1"/>
</dbReference>
<evidence type="ECO:0000313" key="8">
    <source>
        <dbReference type="Proteomes" id="UP000240317"/>
    </source>
</evidence>
<accession>A0A2T3WCW3</accession>
<dbReference type="SUPFAM" id="SSF140478">
    <property type="entry name" value="LemA-like"/>
    <property type="match status" value="1"/>
</dbReference>
<protein>
    <recommendedName>
        <fullName evidence="9">LemA family protein</fullName>
    </recommendedName>
</protein>
<comment type="similarity">
    <text evidence="2">Belongs to the LemA family.</text>
</comment>
<gene>
    <name evidence="7" type="ORF">C8263_01655</name>
</gene>
<dbReference type="Pfam" id="PF04011">
    <property type="entry name" value="LemA"/>
    <property type="match status" value="1"/>
</dbReference>
<dbReference type="EMBL" id="PYSV01000001">
    <property type="protein sequence ID" value="PTA69746.1"/>
    <property type="molecule type" value="Genomic_DNA"/>
</dbReference>
<evidence type="ECO:0000256" key="6">
    <source>
        <dbReference type="SAM" id="Phobius"/>
    </source>
</evidence>
<feature type="transmembrane region" description="Helical" evidence="6">
    <location>
        <begin position="68"/>
        <end position="86"/>
    </location>
</feature>
<evidence type="ECO:0000256" key="2">
    <source>
        <dbReference type="ARBA" id="ARBA00008854"/>
    </source>
</evidence>
<dbReference type="GO" id="GO:0016020">
    <property type="term" value="C:membrane"/>
    <property type="evidence" value="ECO:0007669"/>
    <property type="project" value="UniProtKB-SubCell"/>
</dbReference>
<evidence type="ECO:0000256" key="5">
    <source>
        <dbReference type="ARBA" id="ARBA00023136"/>
    </source>
</evidence>
<evidence type="ECO:0000256" key="4">
    <source>
        <dbReference type="ARBA" id="ARBA00022989"/>
    </source>
</evidence>
<dbReference type="PANTHER" id="PTHR34478:SF2">
    <property type="entry name" value="MEMBRANE PROTEIN"/>
    <property type="match status" value="1"/>
</dbReference>
<comment type="subcellular location">
    <subcellularLocation>
        <location evidence="1">Membrane</location>
        <topology evidence="1">Single-pass membrane protein</topology>
    </subcellularLocation>
</comment>
<evidence type="ECO:0000256" key="3">
    <source>
        <dbReference type="ARBA" id="ARBA00022692"/>
    </source>
</evidence>
<feature type="transmembrane region" description="Helical" evidence="6">
    <location>
        <begin position="36"/>
        <end position="56"/>
    </location>
</feature>
<comment type="caution">
    <text evidence="7">The sequence shown here is derived from an EMBL/GenBank/DDBJ whole genome shotgun (WGS) entry which is preliminary data.</text>
</comment>
<dbReference type="OrthoDB" id="9804152at2"/>
<feature type="transmembrane region" description="Helical" evidence="6">
    <location>
        <begin position="6"/>
        <end position="24"/>
    </location>
</feature>
<evidence type="ECO:0000313" key="7">
    <source>
        <dbReference type="EMBL" id="PTA69746.1"/>
    </source>
</evidence>
<keyword evidence="4 6" id="KW-1133">Transmembrane helix</keyword>
<proteinExistence type="inferred from homology"/>
<name>A0A2T3WCW3_9DEIO</name>
<keyword evidence="8" id="KW-1185">Reference proteome</keyword>
<organism evidence="7 8">
    <name type="scientific">Deinococcus arcticus</name>
    <dbReference type="NCBI Taxonomy" id="2136176"/>
    <lineage>
        <taxon>Bacteria</taxon>
        <taxon>Thermotogati</taxon>
        <taxon>Deinococcota</taxon>
        <taxon>Deinococci</taxon>
        <taxon>Deinococcales</taxon>
        <taxon>Deinococcaceae</taxon>
        <taxon>Deinococcus</taxon>
    </lineage>
</organism>
<dbReference type="PANTHER" id="PTHR34478">
    <property type="entry name" value="PROTEIN LEMA"/>
    <property type="match status" value="1"/>
</dbReference>
<keyword evidence="3 6" id="KW-0812">Transmembrane</keyword>
<dbReference type="InterPro" id="IPR007156">
    <property type="entry name" value="MamQ_LemA"/>
</dbReference>
<evidence type="ECO:0008006" key="9">
    <source>
        <dbReference type="Google" id="ProtNLM"/>
    </source>
</evidence>
<sequence>MTLLSWAALVLGGVLGVLWLLGMWSHHVSEDDPNDALNPVWGSLLLGVPALLLVRSGLGRLEAGVPELLWPAAWVLGLGLATLSTVQAARAALVRPHEALQAARLKLDAAHKARAELIPNLVQVVRSFTRTEEETIGRVLAAQKAAEQGTAAPGEVTASVQLLMRRLYEFPQLQSAPMYRQLMASLQTAQSDIFHYTAEYNTLAARFNTLVRTFPMSTVARRTGLQAAPYAEAALSPEERSAQNLLTQLP</sequence>
<keyword evidence="5 6" id="KW-0472">Membrane</keyword>
<dbReference type="InterPro" id="IPR023353">
    <property type="entry name" value="LemA-like_dom_sf"/>
</dbReference>
<evidence type="ECO:0000256" key="1">
    <source>
        <dbReference type="ARBA" id="ARBA00004167"/>
    </source>
</evidence>